<evidence type="ECO:0000313" key="2">
    <source>
        <dbReference type="EMBL" id="SMC19897.1"/>
    </source>
</evidence>
<evidence type="ECO:0000256" key="1">
    <source>
        <dbReference type="SAM" id="Phobius"/>
    </source>
</evidence>
<dbReference type="Proteomes" id="UP000192468">
    <property type="component" value="Unassembled WGS sequence"/>
</dbReference>
<dbReference type="EMBL" id="FWXH01000002">
    <property type="protein sequence ID" value="SMC19897.1"/>
    <property type="molecule type" value="Genomic_DNA"/>
</dbReference>
<sequence>MEIVLVLIIISILLAYIFVKVCCANKKLISTLLISIEITLVGIAFIVLGSKESYGNDGFIYSLGGLIIVVFGLFVSIMGFLKNNNE</sequence>
<organism evidence="2 3">
    <name type="scientific">Clostridium acidisoli DSM 12555</name>
    <dbReference type="NCBI Taxonomy" id="1121291"/>
    <lineage>
        <taxon>Bacteria</taxon>
        <taxon>Bacillati</taxon>
        <taxon>Bacillota</taxon>
        <taxon>Clostridia</taxon>
        <taxon>Eubacteriales</taxon>
        <taxon>Clostridiaceae</taxon>
        <taxon>Clostridium</taxon>
    </lineage>
</organism>
<feature type="transmembrane region" description="Helical" evidence="1">
    <location>
        <begin position="29"/>
        <end position="48"/>
    </location>
</feature>
<keyword evidence="1" id="KW-0812">Transmembrane</keyword>
<proteinExistence type="predicted"/>
<feature type="transmembrane region" description="Helical" evidence="1">
    <location>
        <begin position="60"/>
        <end position="81"/>
    </location>
</feature>
<dbReference type="RefSeq" id="WP_084114217.1">
    <property type="nucleotide sequence ID" value="NZ_FWXH01000002.1"/>
</dbReference>
<dbReference type="STRING" id="1121291.SAMN02745134_00958"/>
<name>A0A1W1X7W7_9CLOT</name>
<accession>A0A1W1X7W7</accession>
<keyword evidence="1" id="KW-0472">Membrane</keyword>
<reference evidence="2 3" key="1">
    <citation type="submission" date="2017-04" db="EMBL/GenBank/DDBJ databases">
        <authorList>
            <person name="Afonso C.L."/>
            <person name="Miller P.J."/>
            <person name="Scott M.A."/>
            <person name="Spackman E."/>
            <person name="Goraichik I."/>
            <person name="Dimitrov K.M."/>
            <person name="Suarez D.L."/>
            <person name="Swayne D.E."/>
        </authorList>
    </citation>
    <scope>NUCLEOTIDE SEQUENCE [LARGE SCALE GENOMIC DNA]</scope>
    <source>
        <strain evidence="2 3">DSM 12555</strain>
    </source>
</reference>
<protein>
    <submittedName>
        <fullName evidence="2">Uncharacterized protein</fullName>
    </submittedName>
</protein>
<evidence type="ECO:0000313" key="3">
    <source>
        <dbReference type="Proteomes" id="UP000192468"/>
    </source>
</evidence>
<dbReference type="AlphaFoldDB" id="A0A1W1X7W7"/>
<keyword evidence="3" id="KW-1185">Reference proteome</keyword>
<gene>
    <name evidence="2" type="ORF">SAMN02745134_00958</name>
</gene>
<keyword evidence="1" id="KW-1133">Transmembrane helix</keyword>